<sequence length="75" mass="8581">MHLASNHARDPPGMVSLAHIRQVLSGREIRGLLGVTTNWFRILEKQNLANHGRYCMVECCHLLSSDYNLSEMVCW</sequence>
<accession>A0A9P0ECG8</accession>
<dbReference type="Proteomes" id="UP001152798">
    <property type="component" value="Chromosome 3"/>
</dbReference>
<evidence type="ECO:0000313" key="1">
    <source>
        <dbReference type="EMBL" id="CAH1394850.1"/>
    </source>
</evidence>
<dbReference type="EMBL" id="OV725079">
    <property type="protein sequence ID" value="CAH1394850.1"/>
    <property type="molecule type" value="Genomic_DNA"/>
</dbReference>
<gene>
    <name evidence="1" type="ORF">NEZAVI_LOCUS5246</name>
</gene>
<reference evidence="1" key="1">
    <citation type="submission" date="2022-01" db="EMBL/GenBank/DDBJ databases">
        <authorList>
            <person name="King R."/>
        </authorList>
    </citation>
    <scope>NUCLEOTIDE SEQUENCE</scope>
</reference>
<evidence type="ECO:0000313" key="2">
    <source>
        <dbReference type="Proteomes" id="UP001152798"/>
    </source>
</evidence>
<protein>
    <submittedName>
        <fullName evidence="1">Uncharacterized protein</fullName>
    </submittedName>
</protein>
<proteinExistence type="predicted"/>
<dbReference type="AlphaFoldDB" id="A0A9P0ECG8"/>
<organism evidence="1 2">
    <name type="scientific">Nezara viridula</name>
    <name type="common">Southern green stink bug</name>
    <name type="synonym">Cimex viridulus</name>
    <dbReference type="NCBI Taxonomy" id="85310"/>
    <lineage>
        <taxon>Eukaryota</taxon>
        <taxon>Metazoa</taxon>
        <taxon>Ecdysozoa</taxon>
        <taxon>Arthropoda</taxon>
        <taxon>Hexapoda</taxon>
        <taxon>Insecta</taxon>
        <taxon>Pterygota</taxon>
        <taxon>Neoptera</taxon>
        <taxon>Paraneoptera</taxon>
        <taxon>Hemiptera</taxon>
        <taxon>Heteroptera</taxon>
        <taxon>Panheteroptera</taxon>
        <taxon>Pentatomomorpha</taxon>
        <taxon>Pentatomoidea</taxon>
        <taxon>Pentatomidae</taxon>
        <taxon>Pentatominae</taxon>
        <taxon>Nezara</taxon>
    </lineage>
</organism>
<keyword evidence="2" id="KW-1185">Reference proteome</keyword>
<name>A0A9P0ECG8_NEZVI</name>